<sequence length="109" mass="12791">MNKPATNERSIFYLDSLASEIKYSFICHPFVGVTYANTFLPFLHNPDWTETWVWTSEKCLKSTHQTIKILLLRNFINSSHDIKFEIQDIFGVQVSDRFIRLQSITGYPE</sequence>
<accession>A0A3M7RCT9</accession>
<protein>
    <submittedName>
        <fullName evidence="1">Uncharacterized protein</fullName>
    </submittedName>
</protein>
<dbReference type="Proteomes" id="UP000276133">
    <property type="component" value="Unassembled WGS sequence"/>
</dbReference>
<evidence type="ECO:0000313" key="1">
    <source>
        <dbReference type="EMBL" id="RNA21259.1"/>
    </source>
</evidence>
<dbReference type="AlphaFoldDB" id="A0A3M7RCT9"/>
<proteinExistence type="predicted"/>
<comment type="caution">
    <text evidence="1">The sequence shown here is derived from an EMBL/GenBank/DDBJ whole genome shotgun (WGS) entry which is preliminary data.</text>
</comment>
<name>A0A3M7RCT9_BRAPC</name>
<dbReference type="EMBL" id="REGN01003702">
    <property type="protein sequence ID" value="RNA21259.1"/>
    <property type="molecule type" value="Genomic_DNA"/>
</dbReference>
<reference evidence="1 2" key="1">
    <citation type="journal article" date="2018" name="Sci. Rep.">
        <title>Genomic signatures of local adaptation to the degree of environmental predictability in rotifers.</title>
        <authorList>
            <person name="Franch-Gras L."/>
            <person name="Hahn C."/>
            <person name="Garcia-Roger E.M."/>
            <person name="Carmona M.J."/>
            <person name="Serra M."/>
            <person name="Gomez A."/>
        </authorList>
    </citation>
    <scope>NUCLEOTIDE SEQUENCE [LARGE SCALE GENOMIC DNA]</scope>
    <source>
        <strain evidence="1">HYR1</strain>
    </source>
</reference>
<evidence type="ECO:0000313" key="2">
    <source>
        <dbReference type="Proteomes" id="UP000276133"/>
    </source>
</evidence>
<keyword evidence="2" id="KW-1185">Reference proteome</keyword>
<gene>
    <name evidence="1" type="ORF">BpHYR1_002809</name>
</gene>
<organism evidence="1 2">
    <name type="scientific">Brachionus plicatilis</name>
    <name type="common">Marine rotifer</name>
    <name type="synonym">Brachionus muelleri</name>
    <dbReference type="NCBI Taxonomy" id="10195"/>
    <lineage>
        <taxon>Eukaryota</taxon>
        <taxon>Metazoa</taxon>
        <taxon>Spiralia</taxon>
        <taxon>Gnathifera</taxon>
        <taxon>Rotifera</taxon>
        <taxon>Eurotatoria</taxon>
        <taxon>Monogononta</taxon>
        <taxon>Pseudotrocha</taxon>
        <taxon>Ploima</taxon>
        <taxon>Brachionidae</taxon>
        <taxon>Brachionus</taxon>
    </lineage>
</organism>